<evidence type="ECO:0000313" key="3">
    <source>
        <dbReference type="Proteomes" id="UP000245014"/>
    </source>
</evidence>
<evidence type="ECO:0000256" key="1">
    <source>
        <dbReference type="ARBA" id="ARBA00022649"/>
    </source>
</evidence>
<dbReference type="InterPro" id="IPR035093">
    <property type="entry name" value="RelE/ParE_toxin_dom_sf"/>
</dbReference>
<evidence type="ECO:0000313" key="2">
    <source>
        <dbReference type="EMBL" id="PWE20957.1"/>
    </source>
</evidence>
<sequence>MMILEKSIEHIKEFPHLYPNITDNLKRCVLHRFPYSIFYSIIDNTILILSVAHQHRKPFYQK</sequence>
<reference evidence="2 3" key="1">
    <citation type="submission" date="2018-05" db="EMBL/GenBank/DDBJ databases">
        <title>Antimicrobial susceptibility testing and genomic analysis of Arcobacter skirrowii strains and one Arcobacter butzleri isolated from German poultry farms.</title>
        <authorList>
            <person name="Haenel I."/>
            <person name="Hotzel H."/>
            <person name="Tomaso H."/>
            <person name="Busch A."/>
        </authorList>
    </citation>
    <scope>NUCLEOTIDE SEQUENCE [LARGE SCALE GENOMIC DNA]</scope>
    <source>
        <strain evidence="3">v</strain>
    </source>
</reference>
<dbReference type="Pfam" id="PF05016">
    <property type="entry name" value="ParE_toxin"/>
    <property type="match status" value="1"/>
</dbReference>
<dbReference type="Gene3D" id="3.30.2310.20">
    <property type="entry name" value="RelE-like"/>
    <property type="match status" value="1"/>
</dbReference>
<organism evidence="2 3">
    <name type="scientific">Aliarcobacter skirrowii</name>
    <dbReference type="NCBI Taxonomy" id="28200"/>
    <lineage>
        <taxon>Bacteria</taxon>
        <taxon>Pseudomonadati</taxon>
        <taxon>Campylobacterota</taxon>
        <taxon>Epsilonproteobacteria</taxon>
        <taxon>Campylobacterales</taxon>
        <taxon>Arcobacteraceae</taxon>
        <taxon>Aliarcobacter</taxon>
    </lineage>
</organism>
<accession>A0A2U2BZV9</accession>
<gene>
    <name evidence="2" type="ORF">DF188_07195</name>
</gene>
<proteinExistence type="predicted"/>
<comment type="caution">
    <text evidence="2">The sequence shown here is derived from an EMBL/GenBank/DDBJ whole genome shotgun (WGS) entry which is preliminary data.</text>
</comment>
<dbReference type="Proteomes" id="UP000245014">
    <property type="component" value="Unassembled WGS sequence"/>
</dbReference>
<protein>
    <recommendedName>
        <fullName evidence="4">Type II toxin-antitoxin system RelE/ParE family toxin</fullName>
    </recommendedName>
</protein>
<keyword evidence="1" id="KW-1277">Toxin-antitoxin system</keyword>
<dbReference type="EMBL" id="QEYI01000005">
    <property type="protein sequence ID" value="PWE20957.1"/>
    <property type="molecule type" value="Genomic_DNA"/>
</dbReference>
<dbReference type="InterPro" id="IPR007712">
    <property type="entry name" value="RelE/ParE_toxin"/>
</dbReference>
<evidence type="ECO:0008006" key="4">
    <source>
        <dbReference type="Google" id="ProtNLM"/>
    </source>
</evidence>
<dbReference type="AlphaFoldDB" id="A0A2U2BZV9"/>
<name>A0A2U2BZV9_9BACT</name>